<proteinExistence type="predicted"/>
<dbReference type="RefSeq" id="WP_191616983.1">
    <property type="nucleotide sequence ID" value="NZ_JACYFG010000019.1"/>
</dbReference>
<dbReference type="AlphaFoldDB" id="A0A927IH57"/>
<dbReference type="EMBL" id="JACYFG010000019">
    <property type="protein sequence ID" value="MBD5779851.1"/>
    <property type="molecule type" value="Genomic_DNA"/>
</dbReference>
<keyword evidence="2" id="KW-1185">Reference proteome</keyword>
<gene>
    <name evidence="1" type="ORF">IEN85_10155</name>
</gene>
<protein>
    <submittedName>
        <fullName evidence="1">Uncharacterized protein</fullName>
    </submittedName>
</protein>
<organism evidence="1 2">
    <name type="scientific">Pelagicoccus enzymogenes</name>
    <dbReference type="NCBI Taxonomy" id="2773457"/>
    <lineage>
        <taxon>Bacteria</taxon>
        <taxon>Pseudomonadati</taxon>
        <taxon>Verrucomicrobiota</taxon>
        <taxon>Opitutia</taxon>
        <taxon>Puniceicoccales</taxon>
        <taxon>Pelagicoccaceae</taxon>
        <taxon>Pelagicoccus</taxon>
    </lineage>
</organism>
<comment type="caution">
    <text evidence="1">The sequence shown here is derived from an EMBL/GenBank/DDBJ whole genome shotgun (WGS) entry which is preliminary data.</text>
</comment>
<sequence>MKEEHSQYKTCKACGHTDERAISELDAAFEERRIWSDPCSKCGSKDISSSGSSMPSVNRAVLEEWSRNDELMILSQDEDLILGEGENLPLLEEFLRKETTLPSKKVTLLSAICVVVYDNTPDEDDDKEINDEFARNAIDVLVRNESIFAELDDTYICDYIKDVVYPKIGKSKKTNT</sequence>
<dbReference type="Proteomes" id="UP000622317">
    <property type="component" value="Unassembled WGS sequence"/>
</dbReference>
<accession>A0A927IH57</accession>
<evidence type="ECO:0000313" key="2">
    <source>
        <dbReference type="Proteomes" id="UP000622317"/>
    </source>
</evidence>
<reference evidence="1" key="1">
    <citation type="submission" date="2020-09" db="EMBL/GenBank/DDBJ databases">
        <title>Pelagicoccus enzymogenes sp. nov. with an EPS production, isolated from marine sediment.</title>
        <authorList>
            <person name="Feng X."/>
        </authorList>
    </citation>
    <scope>NUCLEOTIDE SEQUENCE</scope>
    <source>
        <strain evidence="1">NFK12</strain>
    </source>
</reference>
<evidence type="ECO:0000313" key="1">
    <source>
        <dbReference type="EMBL" id="MBD5779851.1"/>
    </source>
</evidence>
<name>A0A927IH57_9BACT</name>